<dbReference type="InterPro" id="IPR007237">
    <property type="entry name" value="CD20-like"/>
</dbReference>
<feature type="compositionally biased region" description="Polar residues" evidence="6">
    <location>
        <begin position="13"/>
        <end position="25"/>
    </location>
</feature>
<evidence type="ECO:0000313" key="9">
    <source>
        <dbReference type="Proteomes" id="UP000095300"/>
    </source>
</evidence>
<organism evidence="8 9">
    <name type="scientific">Stomoxys calcitrans</name>
    <name type="common">Stable fly</name>
    <name type="synonym">Conops calcitrans</name>
    <dbReference type="NCBI Taxonomy" id="35570"/>
    <lineage>
        <taxon>Eukaryota</taxon>
        <taxon>Metazoa</taxon>
        <taxon>Ecdysozoa</taxon>
        <taxon>Arthropoda</taxon>
        <taxon>Hexapoda</taxon>
        <taxon>Insecta</taxon>
        <taxon>Pterygota</taxon>
        <taxon>Neoptera</taxon>
        <taxon>Endopterygota</taxon>
        <taxon>Diptera</taxon>
        <taxon>Brachycera</taxon>
        <taxon>Muscomorpha</taxon>
        <taxon>Muscoidea</taxon>
        <taxon>Muscidae</taxon>
        <taxon>Stomoxys</taxon>
    </lineage>
</organism>
<dbReference type="OrthoDB" id="7733275at2759"/>
<accession>A0A1I8NXF3</accession>
<dbReference type="Proteomes" id="UP000095300">
    <property type="component" value="Unassembled WGS sequence"/>
</dbReference>
<keyword evidence="5 7" id="KW-0472">Membrane</keyword>
<dbReference type="EnsemblMetazoa" id="SCAU002873-RA">
    <property type="protein sequence ID" value="SCAU002873-PA"/>
    <property type="gene ID" value="SCAU002873"/>
</dbReference>
<feature type="transmembrane region" description="Helical" evidence="7">
    <location>
        <begin position="384"/>
        <end position="406"/>
    </location>
</feature>
<feature type="transmembrane region" description="Helical" evidence="7">
    <location>
        <begin position="318"/>
        <end position="336"/>
    </location>
</feature>
<evidence type="ECO:0000256" key="7">
    <source>
        <dbReference type="SAM" id="Phobius"/>
    </source>
</evidence>
<feature type="region of interest" description="Disordered" evidence="6">
    <location>
        <begin position="627"/>
        <end position="658"/>
    </location>
</feature>
<keyword evidence="3 7" id="KW-0812">Transmembrane</keyword>
<feature type="region of interest" description="Disordered" evidence="6">
    <location>
        <begin position="241"/>
        <end position="273"/>
    </location>
</feature>
<dbReference type="VEuPathDB" id="VectorBase:SCAU002873"/>
<dbReference type="InterPro" id="IPR030417">
    <property type="entry name" value="MS4A"/>
</dbReference>
<feature type="compositionally biased region" description="Low complexity" evidence="6">
    <location>
        <begin position="628"/>
        <end position="640"/>
    </location>
</feature>
<keyword evidence="4 7" id="KW-1133">Transmembrane helix</keyword>
<evidence type="ECO:0000256" key="5">
    <source>
        <dbReference type="ARBA" id="ARBA00023136"/>
    </source>
</evidence>
<evidence type="ECO:0000256" key="1">
    <source>
        <dbReference type="ARBA" id="ARBA00004141"/>
    </source>
</evidence>
<name>A0A1I8NXF3_STOCA</name>
<feature type="region of interest" description="Disordered" evidence="6">
    <location>
        <begin position="1"/>
        <end position="40"/>
    </location>
</feature>
<dbReference type="Pfam" id="PF04103">
    <property type="entry name" value="CD20"/>
    <property type="match status" value="1"/>
</dbReference>
<dbReference type="PANTHER" id="PTHR23320:SF165">
    <property type="entry name" value="MARVEL DOMAIN-CONTAINING PROTEIN"/>
    <property type="match status" value="1"/>
</dbReference>
<dbReference type="GO" id="GO:0016020">
    <property type="term" value="C:membrane"/>
    <property type="evidence" value="ECO:0007669"/>
    <property type="project" value="UniProtKB-SubCell"/>
</dbReference>
<evidence type="ECO:0000256" key="3">
    <source>
        <dbReference type="ARBA" id="ARBA00022692"/>
    </source>
</evidence>
<proteinExistence type="inferred from homology"/>
<feature type="region of interest" description="Disordered" evidence="6">
    <location>
        <begin position="550"/>
        <end position="603"/>
    </location>
</feature>
<gene>
    <name evidence="8" type="primary">106090293</name>
</gene>
<evidence type="ECO:0000256" key="6">
    <source>
        <dbReference type="SAM" id="MobiDB-lite"/>
    </source>
</evidence>
<comment type="subcellular location">
    <subcellularLocation>
        <location evidence="1">Membrane</location>
        <topology evidence="1">Multi-pass membrane protein</topology>
    </subcellularLocation>
</comment>
<sequence length="667" mass="71460">MNDAAIGNHGIAPNQSDINRQSESPARTIDSHDSTTGSMDTIVDRTTHQSNHGSSSSANNNMGNIAVAMGGVSSGHGGMVATTIIPSTMNSHEEMMQTTIEQSTNTTNMQQHLHNSLTNSEIAMLQQQNSGGSDDELMLQQQHGSQNGNKQQLHNNNSINKPMDAQSHIYSSPVYDEKPPVQPLKLTAAALVDTVAAKNQQGGDDLKKPKLISHEEFKQQLQETIASRAATLDSRISKKQRFPPELIKDDRSSVKSSKSLKKKSSTSSSHKSSTACCSAFPVQIILGLLQLVLAISLVALGSLLIVREASLSTAGCGIWTGLIAAVTGSLGVVGLRKTQTSFLALSLVCIASSTLALAITGVGLSRDVNQSKKKFDLLNSNNEISAASGLIFTLFLHFVVSVVSVYRCALQMCSRSKTAELQDIFIKSNANGLALDPEKVDQYVKAMSISGSEKDGNEKLAALWMYAAQTASMGGQTKPKMATNGRPMMLIPATGNLTPTMMPQPMLPPPIHRPPMGAYRGMTLPYMRTASMPVIYGPLQPPHPLAGSMPGSITGTYRTQRSTKSVDPRKKRRAAGQILRSGKSDANRRQRRKSDADVIDGNPSFQYTGLDRAIADNFLARQEQTQVSSHVDYSSSSGASETYGQAAGMGPSRASSKTKIVCRDVVM</sequence>
<evidence type="ECO:0000256" key="2">
    <source>
        <dbReference type="ARBA" id="ARBA00009565"/>
    </source>
</evidence>
<reference evidence="8" key="1">
    <citation type="submission" date="2020-05" db="UniProtKB">
        <authorList>
            <consortium name="EnsemblMetazoa"/>
        </authorList>
    </citation>
    <scope>IDENTIFICATION</scope>
    <source>
        <strain evidence="8">USDA</strain>
    </source>
</reference>
<feature type="region of interest" description="Disordered" evidence="6">
    <location>
        <begin position="143"/>
        <end position="164"/>
    </location>
</feature>
<protein>
    <submittedName>
        <fullName evidence="8">Uncharacterized protein</fullName>
    </submittedName>
</protein>
<feature type="compositionally biased region" description="Polar residues" evidence="6">
    <location>
        <begin position="551"/>
        <end position="565"/>
    </location>
</feature>
<comment type="similarity">
    <text evidence="2">Belongs to the MS4A family.</text>
</comment>
<evidence type="ECO:0000313" key="8">
    <source>
        <dbReference type="EnsemblMetazoa" id="SCAU002873-PA"/>
    </source>
</evidence>
<feature type="transmembrane region" description="Helical" evidence="7">
    <location>
        <begin position="342"/>
        <end position="364"/>
    </location>
</feature>
<dbReference type="STRING" id="35570.A0A1I8NXF3"/>
<evidence type="ECO:0000256" key="4">
    <source>
        <dbReference type="ARBA" id="ARBA00022989"/>
    </source>
</evidence>
<keyword evidence="9" id="KW-1185">Reference proteome</keyword>
<feature type="compositionally biased region" description="Polar residues" evidence="6">
    <location>
        <begin position="143"/>
        <end position="160"/>
    </location>
</feature>
<dbReference type="AlphaFoldDB" id="A0A1I8NXF3"/>
<feature type="transmembrane region" description="Helical" evidence="7">
    <location>
        <begin position="284"/>
        <end position="306"/>
    </location>
</feature>
<dbReference type="PANTHER" id="PTHR23320">
    <property type="entry name" value="MEMBRANE-SPANNING 4-DOMAINS SUBFAMILY A MS4A -RELATED"/>
    <property type="match status" value="1"/>
</dbReference>
<feature type="compositionally biased region" description="Basic and acidic residues" evidence="6">
    <location>
        <begin position="582"/>
        <end position="596"/>
    </location>
</feature>